<evidence type="ECO:0000313" key="3">
    <source>
        <dbReference type="Proteomes" id="UP001589798"/>
    </source>
</evidence>
<organism evidence="2 3">
    <name type="scientific">Novosphingobium soli</name>
    <dbReference type="NCBI Taxonomy" id="574956"/>
    <lineage>
        <taxon>Bacteria</taxon>
        <taxon>Pseudomonadati</taxon>
        <taxon>Pseudomonadota</taxon>
        <taxon>Alphaproteobacteria</taxon>
        <taxon>Sphingomonadales</taxon>
        <taxon>Sphingomonadaceae</taxon>
        <taxon>Novosphingobium</taxon>
    </lineage>
</organism>
<sequence length="47" mass="5021">MGLLHRSRAAPAAAICRSFDMQDILWTGLTLSLLAASLGYVALCDRA</sequence>
<dbReference type="EMBL" id="JBHLWK010000019">
    <property type="protein sequence ID" value="MFC0205737.1"/>
    <property type="molecule type" value="Genomic_DNA"/>
</dbReference>
<keyword evidence="1" id="KW-0812">Transmembrane</keyword>
<gene>
    <name evidence="2" type="ORF">ACFFJC_15840</name>
</gene>
<evidence type="ECO:0000313" key="2">
    <source>
        <dbReference type="EMBL" id="MFC0205737.1"/>
    </source>
</evidence>
<accession>A0ABV6CZC1</accession>
<comment type="caution">
    <text evidence="2">The sequence shown here is derived from an EMBL/GenBank/DDBJ whole genome shotgun (WGS) entry which is preliminary data.</text>
</comment>
<keyword evidence="1" id="KW-1133">Transmembrane helix</keyword>
<evidence type="ECO:0000256" key="1">
    <source>
        <dbReference type="SAM" id="Phobius"/>
    </source>
</evidence>
<keyword evidence="3" id="KW-1185">Reference proteome</keyword>
<reference evidence="2 3" key="1">
    <citation type="submission" date="2024-09" db="EMBL/GenBank/DDBJ databases">
        <authorList>
            <person name="Sun Q."/>
            <person name="Mori K."/>
        </authorList>
    </citation>
    <scope>NUCLEOTIDE SEQUENCE [LARGE SCALE GENOMIC DNA]</scope>
    <source>
        <strain evidence="2 3">CCM 7706</strain>
    </source>
</reference>
<name>A0ABV6CZC1_9SPHN</name>
<protein>
    <submittedName>
        <fullName evidence="2">Uncharacterized protein</fullName>
    </submittedName>
</protein>
<dbReference type="RefSeq" id="WP_379488464.1">
    <property type="nucleotide sequence ID" value="NZ_JBHLWK010000019.1"/>
</dbReference>
<proteinExistence type="predicted"/>
<feature type="transmembrane region" description="Helical" evidence="1">
    <location>
        <begin position="24"/>
        <end position="43"/>
    </location>
</feature>
<keyword evidence="1" id="KW-0472">Membrane</keyword>
<dbReference type="Proteomes" id="UP001589798">
    <property type="component" value="Unassembled WGS sequence"/>
</dbReference>